<sequence>MRSFYASEPLLHHHLFLVLLATGAGSNASSSEISSSLISTALSCVAPCEKLSFVCFVFAAAAPLVAVFLAGAGLLAAAVLFAFCPRLVVRVAGFGGGGATSSSDSIITSSSGGSSSSSLSSKALRPRRAGAFLVAGAFLAGAAFAVRVVAFFVAAGSG</sequence>
<feature type="compositionally biased region" description="Low complexity" evidence="1">
    <location>
        <begin position="100"/>
        <end position="121"/>
    </location>
</feature>
<evidence type="ECO:0000313" key="5">
    <source>
        <dbReference type="Proteomes" id="UP000801864"/>
    </source>
</evidence>
<keyword evidence="2" id="KW-1133">Transmembrane helix</keyword>
<keyword evidence="2" id="KW-0812">Transmembrane</keyword>
<evidence type="ECO:0008006" key="6">
    <source>
        <dbReference type="Google" id="ProtNLM"/>
    </source>
</evidence>
<feature type="region of interest" description="Disordered" evidence="1">
    <location>
        <begin position="97"/>
        <end position="121"/>
    </location>
</feature>
<protein>
    <recommendedName>
        <fullName evidence="6">Transmembrane protein</fullName>
    </recommendedName>
</protein>
<dbReference type="Proteomes" id="UP000801864">
    <property type="component" value="Unassembled WGS sequence"/>
</dbReference>
<accession>A0A9P4XB95</accession>
<keyword evidence="3" id="KW-0732">Signal</keyword>
<evidence type="ECO:0000256" key="1">
    <source>
        <dbReference type="SAM" id="MobiDB-lite"/>
    </source>
</evidence>
<evidence type="ECO:0000256" key="2">
    <source>
        <dbReference type="SAM" id="Phobius"/>
    </source>
</evidence>
<name>A0A9P4XB95_9HYPO</name>
<evidence type="ECO:0000313" key="4">
    <source>
        <dbReference type="EMBL" id="KAF3067522.1"/>
    </source>
</evidence>
<reference evidence="4 5" key="1">
    <citation type="submission" date="2018-06" db="EMBL/GenBank/DDBJ databases">
        <title>Genome analysis of cellulolytic fungus Trichoderma lentiforme CFAM-422.</title>
        <authorList>
            <person name="Steindorff A.S."/>
            <person name="Formighieri E.F."/>
            <person name="Midorikawa G.E.O."/>
            <person name="Tamietti M.S."/>
            <person name="Ramos E.Z."/>
            <person name="Silva A.S."/>
            <person name="Bon E.P.S."/>
            <person name="Mendes T.D."/>
            <person name="Damaso M.C.T."/>
            <person name="Favaro L.C.L."/>
        </authorList>
    </citation>
    <scope>NUCLEOTIDE SEQUENCE [LARGE SCALE GENOMIC DNA]</scope>
    <source>
        <strain evidence="4 5">CFAM-422</strain>
    </source>
</reference>
<feature type="transmembrane region" description="Helical" evidence="2">
    <location>
        <begin position="131"/>
        <end position="155"/>
    </location>
</feature>
<keyword evidence="5" id="KW-1185">Reference proteome</keyword>
<organism evidence="4 5">
    <name type="scientific">Trichoderma lentiforme</name>
    <dbReference type="NCBI Taxonomy" id="1567552"/>
    <lineage>
        <taxon>Eukaryota</taxon>
        <taxon>Fungi</taxon>
        <taxon>Dikarya</taxon>
        <taxon>Ascomycota</taxon>
        <taxon>Pezizomycotina</taxon>
        <taxon>Sordariomycetes</taxon>
        <taxon>Hypocreomycetidae</taxon>
        <taxon>Hypocreales</taxon>
        <taxon>Hypocreaceae</taxon>
        <taxon>Trichoderma</taxon>
    </lineage>
</organism>
<dbReference type="EMBL" id="QLNT01000015">
    <property type="protein sequence ID" value="KAF3067522.1"/>
    <property type="molecule type" value="Genomic_DNA"/>
</dbReference>
<keyword evidence="2" id="KW-0472">Membrane</keyword>
<feature type="signal peptide" evidence="3">
    <location>
        <begin position="1"/>
        <end position="28"/>
    </location>
</feature>
<feature type="transmembrane region" description="Helical" evidence="2">
    <location>
        <begin position="53"/>
        <end position="83"/>
    </location>
</feature>
<feature type="chain" id="PRO_5040510395" description="Transmembrane protein" evidence="3">
    <location>
        <begin position="29"/>
        <end position="158"/>
    </location>
</feature>
<dbReference type="AlphaFoldDB" id="A0A9P4XB95"/>
<proteinExistence type="predicted"/>
<comment type="caution">
    <text evidence="4">The sequence shown here is derived from an EMBL/GenBank/DDBJ whole genome shotgun (WGS) entry which is preliminary data.</text>
</comment>
<evidence type="ECO:0000256" key="3">
    <source>
        <dbReference type="SAM" id="SignalP"/>
    </source>
</evidence>
<gene>
    <name evidence="4" type="ORF">CFAM422_008522</name>
</gene>